<keyword evidence="2 7" id="KW-0813">Transport</keyword>
<comment type="similarity">
    <text evidence="7">Belongs to the binding-protein-dependent transport system permease family.</text>
</comment>
<evidence type="ECO:0000313" key="9">
    <source>
        <dbReference type="EMBL" id="PKK91573.1"/>
    </source>
</evidence>
<name>A0A2N1PTB3_9BACT</name>
<dbReference type="EMBL" id="PGXC01000003">
    <property type="protein sequence ID" value="PKK91573.1"/>
    <property type="molecule type" value="Genomic_DNA"/>
</dbReference>
<sequence length="336" mass="37336">MVQKLKEIYGFDKPFYEAYAIWISKVVRFDLGVSDTFARPVWEVISERFPISITFGLIGFMLSYTICVPLGVWKAIKHGSSFDTVSSMIVFIGYSIPGWTAGVFLLLLLGGGSFWNIFPLGGITSDVISKESYLSAYLTRGGPAVHLPKEIRAKFPKLTDSDIVNENHEAFSFMPADKIGKLTEGNFADLSTTGRFMDRVWHMFLPILCYMIGSFASLTMLMKNSLMENLGQDYVRTAFAKGLSEKTVIFKHALRNSLIPIATGLGNAISLVLAGSYLIEKVFNIQGFGLLGYTSIIARDYPVTLGILVIGSTLKLLGNIISDFLYCMIDPRIRFQ</sequence>
<feature type="domain" description="ABC transmembrane type-1" evidence="8">
    <location>
        <begin position="49"/>
        <end position="326"/>
    </location>
</feature>
<keyword evidence="3" id="KW-1003">Cell membrane</keyword>
<evidence type="ECO:0000256" key="7">
    <source>
        <dbReference type="RuleBase" id="RU363032"/>
    </source>
</evidence>
<keyword evidence="6 7" id="KW-0472">Membrane</keyword>
<evidence type="ECO:0000256" key="4">
    <source>
        <dbReference type="ARBA" id="ARBA00022692"/>
    </source>
</evidence>
<dbReference type="PROSITE" id="PS50928">
    <property type="entry name" value="ABC_TM1"/>
    <property type="match status" value="1"/>
</dbReference>
<reference evidence="9 10" key="1">
    <citation type="journal article" date="2017" name="ISME J.">
        <title>Potential for microbial H2 and metal transformations associated with novel bacteria and archaea in deep terrestrial subsurface sediments.</title>
        <authorList>
            <person name="Hernsdorf A.W."/>
            <person name="Amano Y."/>
            <person name="Miyakawa K."/>
            <person name="Ise K."/>
            <person name="Suzuki Y."/>
            <person name="Anantharaman K."/>
            <person name="Probst A."/>
            <person name="Burstein D."/>
            <person name="Thomas B.C."/>
            <person name="Banfield J.F."/>
        </authorList>
    </citation>
    <scope>NUCLEOTIDE SEQUENCE [LARGE SCALE GENOMIC DNA]</scope>
    <source>
        <strain evidence="9">HGW-Wallbacteria-1</strain>
    </source>
</reference>
<dbReference type="Proteomes" id="UP000233256">
    <property type="component" value="Unassembled WGS sequence"/>
</dbReference>
<gene>
    <name evidence="9" type="ORF">CVV64_07170</name>
</gene>
<proteinExistence type="inferred from homology"/>
<keyword evidence="5 7" id="KW-1133">Transmembrane helix</keyword>
<evidence type="ECO:0000256" key="6">
    <source>
        <dbReference type="ARBA" id="ARBA00023136"/>
    </source>
</evidence>
<protein>
    <submittedName>
        <fullName evidence="9">Peptide ABC transporter permease</fullName>
    </submittedName>
</protein>
<organism evidence="9 10">
    <name type="scientific">Candidatus Wallbacteria bacterium HGW-Wallbacteria-1</name>
    <dbReference type="NCBI Taxonomy" id="2013854"/>
    <lineage>
        <taxon>Bacteria</taxon>
        <taxon>Candidatus Walliibacteriota</taxon>
    </lineage>
</organism>
<evidence type="ECO:0000256" key="1">
    <source>
        <dbReference type="ARBA" id="ARBA00004651"/>
    </source>
</evidence>
<dbReference type="InterPro" id="IPR000515">
    <property type="entry name" value="MetI-like"/>
</dbReference>
<feature type="transmembrane region" description="Helical" evidence="7">
    <location>
        <begin position="85"/>
        <end position="109"/>
    </location>
</feature>
<evidence type="ECO:0000256" key="5">
    <source>
        <dbReference type="ARBA" id="ARBA00022989"/>
    </source>
</evidence>
<keyword evidence="4 7" id="KW-0812">Transmembrane</keyword>
<dbReference type="PANTHER" id="PTHR30465">
    <property type="entry name" value="INNER MEMBRANE ABC TRANSPORTER"/>
    <property type="match status" value="1"/>
</dbReference>
<dbReference type="GO" id="GO:0042884">
    <property type="term" value="P:microcin transport"/>
    <property type="evidence" value="ECO:0007669"/>
    <property type="project" value="TreeGrafter"/>
</dbReference>
<feature type="transmembrane region" description="Helical" evidence="7">
    <location>
        <begin position="200"/>
        <end position="221"/>
    </location>
</feature>
<dbReference type="GO" id="GO:0005886">
    <property type="term" value="C:plasma membrane"/>
    <property type="evidence" value="ECO:0007669"/>
    <property type="project" value="UniProtKB-SubCell"/>
</dbReference>
<evidence type="ECO:0000256" key="2">
    <source>
        <dbReference type="ARBA" id="ARBA00022448"/>
    </source>
</evidence>
<dbReference type="InterPro" id="IPR035906">
    <property type="entry name" value="MetI-like_sf"/>
</dbReference>
<comment type="caution">
    <text evidence="9">The sequence shown here is derived from an EMBL/GenBank/DDBJ whole genome shotgun (WGS) entry which is preliminary data.</text>
</comment>
<dbReference type="GO" id="GO:0055085">
    <property type="term" value="P:transmembrane transport"/>
    <property type="evidence" value="ECO:0007669"/>
    <property type="project" value="InterPro"/>
</dbReference>
<dbReference type="CDD" id="cd06261">
    <property type="entry name" value="TM_PBP2"/>
    <property type="match status" value="1"/>
</dbReference>
<feature type="transmembrane region" description="Helical" evidence="7">
    <location>
        <begin position="258"/>
        <end position="279"/>
    </location>
</feature>
<evidence type="ECO:0000256" key="3">
    <source>
        <dbReference type="ARBA" id="ARBA00022475"/>
    </source>
</evidence>
<comment type="subcellular location">
    <subcellularLocation>
        <location evidence="1 7">Cell membrane</location>
        <topology evidence="1 7">Multi-pass membrane protein</topology>
    </subcellularLocation>
</comment>
<dbReference type="Pfam" id="PF00528">
    <property type="entry name" value="BPD_transp_1"/>
    <property type="match status" value="1"/>
</dbReference>
<dbReference type="AlphaFoldDB" id="A0A2N1PTB3"/>
<dbReference type="SUPFAM" id="SSF161098">
    <property type="entry name" value="MetI-like"/>
    <property type="match status" value="1"/>
</dbReference>
<evidence type="ECO:0000259" key="8">
    <source>
        <dbReference type="PROSITE" id="PS50928"/>
    </source>
</evidence>
<dbReference type="PANTHER" id="PTHR30465:SF66">
    <property type="entry name" value="INNER MEMBRANE ABC TRANSPORTER PERMEASE PROTEIN YEJB"/>
    <property type="match status" value="1"/>
</dbReference>
<accession>A0A2N1PTB3</accession>
<feature type="transmembrane region" description="Helical" evidence="7">
    <location>
        <begin position="49"/>
        <end position="73"/>
    </location>
</feature>
<evidence type="ECO:0000313" key="10">
    <source>
        <dbReference type="Proteomes" id="UP000233256"/>
    </source>
</evidence>
<dbReference type="Gene3D" id="1.10.3720.10">
    <property type="entry name" value="MetI-like"/>
    <property type="match status" value="1"/>
</dbReference>